<dbReference type="PROSITE" id="PS51186">
    <property type="entry name" value="GNAT"/>
    <property type="match status" value="1"/>
</dbReference>
<reference evidence="2 3" key="1">
    <citation type="submission" date="2014-04" db="EMBL/GenBank/DDBJ databases">
        <authorList>
            <consortium name="DOE Joint Genome Institute"/>
            <person name="Kuo A."/>
            <person name="Gay G."/>
            <person name="Dore J."/>
            <person name="Kohler A."/>
            <person name="Nagy L.G."/>
            <person name="Floudas D."/>
            <person name="Copeland A."/>
            <person name="Barry K.W."/>
            <person name="Cichocki N."/>
            <person name="Veneault-Fourrey C."/>
            <person name="LaButti K."/>
            <person name="Lindquist E.A."/>
            <person name="Lipzen A."/>
            <person name="Lundell T."/>
            <person name="Morin E."/>
            <person name="Murat C."/>
            <person name="Sun H."/>
            <person name="Tunlid A."/>
            <person name="Henrissat B."/>
            <person name="Grigoriev I.V."/>
            <person name="Hibbett D.S."/>
            <person name="Martin F."/>
            <person name="Nordberg H.P."/>
            <person name="Cantor M.N."/>
            <person name="Hua S.X."/>
        </authorList>
    </citation>
    <scope>NUCLEOTIDE SEQUENCE [LARGE SCALE GENOMIC DNA]</scope>
    <source>
        <strain evidence="3">h7</strain>
    </source>
</reference>
<dbReference type="CDD" id="cd04301">
    <property type="entry name" value="NAT_SF"/>
    <property type="match status" value="1"/>
</dbReference>
<keyword evidence="3" id="KW-1185">Reference proteome</keyword>
<sequence length="336" mass="37099">MPVSPPASQFRFVVATKPSRFPLDARRALEADPIKANVILPILLKCEAEETDGRPPNDHVWVIVYGGGRVKLIASSTDGCIGKYPIFLFSPLSNAQLRHEPISLAIDIAAHELQRAVGTQRVYSVFGTEMLAKTFASIWSRMTGIHIERDPYYLAKISYATRDTLVLPTSPNDAVGIRPAVPGHIRGIADLCYRFAAESPPFLLNHEQALMEATYLVMNHLVWVHAFATGRQTRISSMVAFTRNSDRVATITKVYTHPDFRGQGIAEKLVRHVCIQLLSTGNLGAIALFVGVDNRAANVYHRVGFVGLVPNAAPVPGVETWIEIGFDQQRVQLGHW</sequence>
<protein>
    <recommendedName>
        <fullName evidence="1">N-acetyltransferase domain-containing protein</fullName>
    </recommendedName>
</protein>
<gene>
    <name evidence="2" type="ORF">M413DRAFT_20775</name>
</gene>
<feature type="domain" description="N-acetyltransferase" evidence="1">
    <location>
        <begin position="175"/>
        <end position="325"/>
    </location>
</feature>
<dbReference type="OrthoDB" id="5372118at2759"/>
<evidence type="ECO:0000259" key="1">
    <source>
        <dbReference type="PROSITE" id="PS51186"/>
    </source>
</evidence>
<dbReference type="InterPro" id="IPR016181">
    <property type="entry name" value="Acyl_CoA_acyltransferase"/>
</dbReference>
<dbReference type="SUPFAM" id="SSF55729">
    <property type="entry name" value="Acyl-CoA N-acyltransferases (Nat)"/>
    <property type="match status" value="1"/>
</dbReference>
<dbReference type="Gene3D" id="3.40.630.30">
    <property type="match status" value="1"/>
</dbReference>
<dbReference type="InterPro" id="IPR000182">
    <property type="entry name" value="GNAT_dom"/>
</dbReference>
<dbReference type="AlphaFoldDB" id="A0A0C3BVA6"/>
<dbReference type="STRING" id="686832.A0A0C3BVA6"/>
<dbReference type="Proteomes" id="UP000053424">
    <property type="component" value="Unassembled WGS sequence"/>
</dbReference>
<organism evidence="2 3">
    <name type="scientific">Hebeloma cylindrosporum</name>
    <dbReference type="NCBI Taxonomy" id="76867"/>
    <lineage>
        <taxon>Eukaryota</taxon>
        <taxon>Fungi</taxon>
        <taxon>Dikarya</taxon>
        <taxon>Basidiomycota</taxon>
        <taxon>Agaricomycotina</taxon>
        <taxon>Agaricomycetes</taxon>
        <taxon>Agaricomycetidae</taxon>
        <taxon>Agaricales</taxon>
        <taxon>Agaricineae</taxon>
        <taxon>Hymenogastraceae</taxon>
        <taxon>Hebeloma</taxon>
    </lineage>
</organism>
<evidence type="ECO:0000313" key="2">
    <source>
        <dbReference type="EMBL" id="KIM35321.1"/>
    </source>
</evidence>
<dbReference type="GO" id="GO:0016747">
    <property type="term" value="F:acyltransferase activity, transferring groups other than amino-acyl groups"/>
    <property type="evidence" value="ECO:0007669"/>
    <property type="project" value="InterPro"/>
</dbReference>
<evidence type="ECO:0000313" key="3">
    <source>
        <dbReference type="Proteomes" id="UP000053424"/>
    </source>
</evidence>
<proteinExistence type="predicted"/>
<dbReference type="Pfam" id="PF00583">
    <property type="entry name" value="Acetyltransf_1"/>
    <property type="match status" value="1"/>
</dbReference>
<dbReference type="HOGENOM" id="CLU_059210_0_0_1"/>
<accession>A0A0C3BVA6</accession>
<name>A0A0C3BVA6_HEBCY</name>
<dbReference type="EMBL" id="KN831823">
    <property type="protein sequence ID" value="KIM35321.1"/>
    <property type="molecule type" value="Genomic_DNA"/>
</dbReference>
<reference evidence="3" key="2">
    <citation type="submission" date="2015-01" db="EMBL/GenBank/DDBJ databases">
        <title>Evolutionary Origins and Diversification of the Mycorrhizal Mutualists.</title>
        <authorList>
            <consortium name="DOE Joint Genome Institute"/>
            <consortium name="Mycorrhizal Genomics Consortium"/>
            <person name="Kohler A."/>
            <person name="Kuo A."/>
            <person name="Nagy L.G."/>
            <person name="Floudas D."/>
            <person name="Copeland A."/>
            <person name="Barry K.W."/>
            <person name="Cichocki N."/>
            <person name="Veneault-Fourrey C."/>
            <person name="LaButti K."/>
            <person name="Lindquist E.A."/>
            <person name="Lipzen A."/>
            <person name="Lundell T."/>
            <person name="Morin E."/>
            <person name="Murat C."/>
            <person name="Riley R."/>
            <person name="Ohm R."/>
            <person name="Sun H."/>
            <person name="Tunlid A."/>
            <person name="Henrissat B."/>
            <person name="Grigoriev I.V."/>
            <person name="Hibbett D.S."/>
            <person name="Martin F."/>
        </authorList>
    </citation>
    <scope>NUCLEOTIDE SEQUENCE [LARGE SCALE GENOMIC DNA]</scope>
    <source>
        <strain evidence="3">h7</strain>
    </source>
</reference>